<name>A0ABT5YU24_9ACTN</name>
<evidence type="ECO:0000313" key="3">
    <source>
        <dbReference type="EMBL" id="MDF2255020.1"/>
    </source>
</evidence>
<reference evidence="3 4" key="1">
    <citation type="submission" date="2023-03" db="EMBL/GenBank/DDBJ databases">
        <title>Draft genome sequence of type strain Streptomyces ferralitis JCM 14344.</title>
        <authorList>
            <person name="Klaysubun C."/>
            <person name="Duangmal K."/>
        </authorList>
    </citation>
    <scope>NUCLEOTIDE SEQUENCE [LARGE SCALE GENOMIC DNA]</scope>
    <source>
        <strain evidence="3 4">JCM 14344</strain>
    </source>
</reference>
<dbReference type="RefSeq" id="WP_275808526.1">
    <property type="nucleotide sequence ID" value="NZ_BAAANM010000012.1"/>
</dbReference>
<keyword evidence="1" id="KW-0732">Signal</keyword>
<dbReference type="Proteomes" id="UP001220022">
    <property type="component" value="Unassembled WGS sequence"/>
</dbReference>
<comment type="caution">
    <text evidence="3">The sequence shown here is derived from an EMBL/GenBank/DDBJ whole genome shotgun (WGS) entry which is preliminary data.</text>
</comment>
<feature type="chain" id="PRO_5047020063" evidence="1">
    <location>
        <begin position="25"/>
        <end position="106"/>
    </location>
</feature>
<protein>
    <submittedName>
        <fullName evidence="3">PASTA domain-containing protein</fullName>
    </submittedName>
</protein>
<feature type="signal peptide" evidence="1">
    <location>
        <begin position="1"/>
        <end position="24"/>
    </location>
</feature>
<accession>A0ABT5YU24</accession>
<dbReference type="EMBL" id="JARHTQ010000002">
    <property type="protein sequence ID" value="MDF2255020.1"/>
    <property type="molecule type" value="Genomic_DNA"/>
</dbReference>
<dbReference type="InterPro" id="IPR005543">
    <property type="entry name" value="PASTA_dom"/>
</dbReference>
<evidence type="ECO:0000259" key="2">
    <source>
        <dbReference type="PROSITE" id="PS51178"/>
    </source>
</evidence>
<feature type="domain" description="PASTA" evidence="2">
    <location>
        <begin position="33"/>
        <end position="100"/>
    </location>
</feature>
<sequence length="106" mass="11065">MRRTAAVTLGAVALLGTLTLPAQATVVAARGTGAARMPNVTGKGLVVAEQALPHGVRAKLVDARGAGRHVFWPANWKVCSQSPAPGRSLESGRVELRVVKKQEQCS</sequence>
<evidence type="ECO:0000256" key="1">
    <source>
        <dbReference type="SAM" id="SignalP"/>
    </source>
</evidence>
<keyword evidence="4" id="KW-1185">Reference proteome</keyword>
<gene>
    <name evidence="3" type="ORF">P2L57_04525</name>
</gene>
<organism evidence="3 4">
    <name type="scientific">Streptantibioticus ferralitis</name>
    <dbReference type="NCBI Taxonomy" id="236510"/>
    <lineage>
        <taxon>Bacteria</taxon>
        <taxon>Bacillati</taxon>
        <taxon>Actinomycetota</taxon>
        <taxon>Actinomycetes</taxon>
        <taxon>Kitasatosporales</taxon>
        <taxon>Streptomycetaceae</taxon>
        <taxon>Streptantibioticus</taxon>
    </lineage>
</organism>
<proteinExistence type="predicted"/>
<evidence type="ECO:0000313" key="4">
    <source>
        <dbReference type="Proteomes" id="UP001220022"/>
    </source>
</evidence>
<dbReference type="PROSITE" id="PS51178">
    <property type="entry name" value="PASTA"/>
    <property type="match status" value="1"/>
</dbReference>